<organism evidence="3 4">
    <name type="scientific">Rhodococcus opacus</name>
    <name type="common">Nocardia opaca</name>
    <dbReference type="NCBI Taxonomy" id="37919"/>
    <lineage>
        <taxon>Bacteria</taxon>
        <taxon>Bacillati</taxon>
        <taxon>Actinomycetota</taxon>
        <taxon>Actinomycetes</taxon>
        <taxon>Mycobacteriales</taxon>
        <taxon>Nocardiaceae</taxon>
        <taxon>Rhodococcus</taxon>
    </lineage>
</organism>
<dbReference type="Gene3D" id="3.40.50.10320">
    <property type="entry name" value="LmbE-like"/>
    <property type="match status" value="1"/>
</dbReference>
<dbReference type="GO" id="GO:0016811">
    <property type="term" value="F:hydrolase activity, acting on carbon-nitrogen (but not peptide) bonds, in linear amides"/>
    <property type="evidence" value="ECO:0007669"/>
    <property type="project" value="TreeGrafter"/>
</dbReference>
<protein>
    <submittedName>
        <fullName evidence="3">GlcNAc-PI de-N-acetylase</fullName>
    </submittedName>
</protein>
<dbReference type="PANTHER" id="PTHR12993:SF29">
    <property type="entry name" value="BLR3841 PROTEIN"/>
    <property type="match status" value="1"/>
</dbReference>
<evidence type="ECO:0000313" key="3">
    <source>
        <dbReference type="EMBL" id="AII03754.1"/>
    </source>
</evidence>
<dbReference type="AlphaFoldDB" id="A0A076EJX3"/>
<feature type="compositionally biased region" description="Basic and acidic residues" evidence="2">
    <location>
        <begin position="1"/>
        <end position="12"/>
    </location>
</feature>
<gene>
    <name evidence="3" type="ORF">EP51_03645</name>
</gene>
<dbReference type="eggNOG" id="COG2120">
    <property type="taxonomic scope" value="Bacteria"/>
</dbReference>
<dbReference type="RefSeq" id="WP_112298194.1">
    <property type="nucleotide sequence ID" value="NZ_CP008947.1"/>
</dbReference>
<dbReference type="Pfam" id="PF02585">
    <property type="entry name" value="PIG-L"/>
    <property type="match status" value="1"/>
</dbReference>
<evidence type="ECO:0000256" key="2">
    <source>
        <dbReference type="SAM" id="MobiDB-lite"/>
    </source>
</evidence>
<dbReference type="InterPro" id="IPR003737">
    <property type="entry name" value="GlcNAc_PI_deacetylase-related"/>
</dbReference>
<sequence length="257" mass="28071">MDNRTRFREKPISTRGTPEDEWQPWLASNPFLPIPLTECDRLVVVAPHPDDEVLGVGALMATAAAAGTPVVVVAVTDGAASHPGSPTLSPDALAAARIAESNRSTALLGVGEPLRLGLPDGGVSAHEHELTTRLVDVLTATSGEAERVWVLATWRGDGHPDHEATGRAAAEACSITGHRLIEYPVWMWHWARPADPAVPWDRMRVLTPAAEILARKRRAVDEFRTQILPLSEDPRDAAIVPQWVLARLMRTTEWVLW</sequence>
<dbReference type="SUPFAM" id="SSF102588">
    <property type="entry name" value="LmbE-like"/>
    <property type="match status" value="1"/>
</dbReference>
<name>A0A076EJX3_RHOOP</name>
<dbReference type="InterPro" id="IPR024078">
    <property type="entry name" value="LmbE-like_dom_sf"/>
</dbReference>
<dbReference type="GO" id="GO:0016137">
    <property type="term" value="P:glycoside metabolic process"/>
    <property type="evidence" value="ECO:0007669"/>
    <property type="project" value="UniProtKB-ARBA"/>
</dbReference>
<dbReference type="PANTHER" id="PTHR12993">
    <property type="entry name" value="N-ACETYLGLUCOSAMINYL-PHOSPHATIDYLINOSITOL DE-N-ACETYLASE-RELATED"/>
    <property type="match status" value="1"/>
</dbReference>
<accession>A0A076EJX3</accession>
<feature type="region of interest" description="Disordered" evidence="2">
    <location>
        <begin position="1"/>
        <end position="21"/>
    </location>
</feature>
<keyword evidence="1" id="KW-0862">Zinc</keyword>
<reference evidence="3 4" key="1">
    <citation type="submission" date="2014-07" db="EMBL/GenBank/DDBJ databases">
        <title>Genome Sequence of Rhodococcus opacus Strain R7, a Biodegrader of Mono- and Polycyclic Aromatic Hydrocarbons.</title>
        <authorList>
            <person name="Di Gennaro P."/>
            <person name="Zampolli J."/>
            <person name="Presti I."/>
            <person name="Cappelletti M."/>
            <person name="D'Ursi P."/>
            <person name="Orro A."/>
            <person name="Mezzelani A."/>
            <person name="Milanesi L."/>
        </authorList>
    </citation>
    <scope>NUCLEOTIDE SEQUENCE [LARGE SCALE GENOMIC DNA]</scope>
    <source>
        <strain evidence="3 4">R7</strain>
    </source>
</reference>
<proteinExistence type="predicted"/>
<dbReference type="Proteomes" id="UP000028488">
    <property type="component" value="Chromosome"/>
</dbReference>
<evidence type="ECO:0000313" key="4">
    <source>
        <dbReference type="Proteomes" id="UP000028488"/>
    </source>
</evidence>
<evidence type="ECO:0000256" key="1">
    <source>
        <dbReference type="ARBA" id="ARBA00022833"/>
    </source>
</evidence>
<dbReference type="EMBL" id="CP008947">
    <property type="protein sequence ID" value="AII03754.1"/>
    <property type="molecule type" value="Genomic_DNA"/>
</dbReference>